<keyword evidence="4" id="KW-1185">Reference proteome</keyword>
<dbReference type="OrthoDB" id="398911at2"/>
<dbReference type="KEGG" id="sfz:SFLOR_v1c03410"/>
<dbReference type="Gene3D" id="2.40.50.140">
    <property type="entry name" value="Nucleic acid-binding proteins"/>
    <property type="match status" value="1"/>
</dbReference>
<dbReference type="GO" id="GO:0003697">
    <property type="term" value="F:single-stranded DNA binding"/>
    <property type="evidence" value="ECO:0007669"/>
    <property type="project" value="InterPro"/>
</dbReference>
<dbReference type="InterPro" id="IPR012340">
    <property type="entry name" value="NA-bd_OB-fold"/>
</dbReference>
<dbReference type="Proteomes" id="UP000231823">
    <property type="component" value="Chromosome"/>
</dbReference>
<evidence type="ECO:0000256" key="1">
    <source>
        <dbReference type="ARBA" id="ARBA00023125"/>
    </source>
</evidence>
<evidence type="ECO:0000256" key="2">
    <source>
        <dbReference type="PROSITE-ProRule" id="PRU00252"/>
    </source>
</evidence>
<dbReference type="PROSITE" id="PS50935">
    <property type="entry name" value="SSB"/>
    <property type="match status" value="1"/>
</dbReference>
<keyword evidence="1 2" id="KW-0238">DNA-binding</keyword>
<proteinExistence type="predicted"/>
<name>A0A2K8SDT7_9MOLU</name>
<protein>
    <submittedName>
        <fullName evidence="3">Single-strand DNA-binding protein</fullName>
    </submittedName>
</protein>
<dbReference type="InterPro" id="IPR000424">
    <property type="entry name" value="Primosome_PriB/ssb"/>
</dbReference>
<dbReference type="AlphaFoldDB" id="A0A2K8SDT7"/>
<dbReference type="EMBL" id="CP025057">
    <property type="protein sequence ID" value="AUB31398.1"/>
    <property type="molecule type" value="Genomic_DNA"/>
</dbReference>
<gene>
    <name evidence="3" type="primary">ssb</name>
    <name evidence="3" type="ORF">SFLOR_v1c03410</name>
</gene>
<organism evidence="3 4">
    <name type="scientific">Spiroplasma floricola 23-6</name>
    <dbReference type="NCBI Taxonomy" id="1336749"/>
    <lineage>
        <taxon>Bacteria</taxon>
        <taxon>Bacillati</taxon>
        <taxon>Mycoplasmatota</taxon>
        <taxon>Mollicutes</taxon>
        <taxon>Entomoplasmatales</taxon>
        <taxon>Spiroplasmataceae</taxon>
        <taxon>Spiroplasma</taxon>
    </lineage>
</organism>
<evidence type="ECO:0000313" key="3">
    <source>
        <dbReference type="EMBL" id="AUB31398.1"/>
    </source>
</evidence>
<reference evidence="3 4" key="1">
    <citation type="submission" date="2017-12" db="EMBL/GenBank/DDBJ databases">
        <title>Complete genome sequence of Spiroplasma floricola 23-6 (ATCC 29989).</title>
        <authorList>
            <person name="Tsai Y.-M."/>
            <person name="Wu P.-S."/>
            <person name="Lo W.-S."/>
            <person name="Kuo C.-H."/>
        </authorList>
    </citation>
    <scope>NUCLEOTIDE SEQUENCE [LARGE SCALE GENOMIC DNA]</scope>
    <source>
        <strain evidence="3 4">23-6</strain>
    </source>
</reference>
<sequence length="101" mass="11496">MNNVTIIGQIEGNPQIVFNSKDGVKKLYKFILKVPRNYKTKSGELIDDFINVKVWSNVLGDEYEYFDQSYIGIEGRLVSFGNTENNNYGNELVASKVILLN</sequence>
<dbReference type="SUPFAM" id="SSF50249">
    <property type="entry name" value="Nucleic acid-binding proteins"/>
    <property type="match status" value="1"/>
</dbReference>
<evidence type="ECO:0000313" key="4">
    <source>
        <dbReference type="Proteomes" id="UP000231823"/>
    </source>
</evidence>
<dbReference type="Pfam" id="PF00436">
    <property type="entry name" value="SSB"/>
    <property type="match status" value="1"/>
</dbReference>
<dbReference type="RefSeq" id="WP_100916385.1">
    <property type="nucleotide sequence ID" value="NZ_CP025057.1"/>
</dbReference>
<accession>A0A2K8SDT7</accession>